<dbReference type="RefSeq" id="WP_165138835.1">
    <property type="nucleotide sequence ID" value="NZ_JAALLT010000001.1"/>
</dbReference>
<evidence type="ECO:0008006" key="3">
    <source>
        <dbReference type="Google" id="ProtNLM"/>
    </source>
</evidence>
<organism evidence="1 2">
    <name type="scientific">Halalkalibaculum roseum</name>
    <dbReference type="NCBI Taxonomy" id="2709311"/>
    <lineage>
        <taxon>Bacteria</taxon>
        <taxon>Pseudomonadati</taxon>
        <taxon>Balneolota</taxon>
        <taxon>Balneolia</taxon>
        <taxon>Balneolales</taxon>
        <taxon>Balneolaceae</taxon>
        <taxon>Halalkalibaculum</taxon>
    </lineage>
</organism>
<dbReference type="AlphaFoldDB" id="A0A6M1SRP2"/>
<gene>
    <name evidence="1" type="ORF">G3570_02520</name>
</gene>
<dbReference type="Proteomes" id="UP000473278">
    <property type="component" value="Unassembled WGS sequence"/>
</dbReference>
<dbReference type="EMBL" id="JAALLT010000001">
    <property type="protein sequence ID" value="NGP75490.1"/>
    <property type="molecule type" value="Genomic_DNA"/>
</dbReference>
<proteinExistence type="predicted"/>
<accession>A0A6M1SRP2</accession>
<name>A0A6M1SRP2_9BACT</name>
<evidence type="ECO:0000313" key="1">
    <source>
        <dbReference type="EMBL" id="NGP75490.1"/>
    </source>
</evidence>
<sequence length="218" mass="23855">MEKLLAGKSYGGVIPCADCEGIAYSLSFYANSRFQSESMYIGKSNKTFISEGSWQTAGDSTITLLPEEGDSRRLKVVGGEFLLLDRLGEEIEGKLASRYMLRNTDHRSLMGTIHADDSTSIDFKAHGNEPFWGLEIDRDSLITFKVVSGDSLGVVIADVKADSSGGELTFLSKPNNDSLNIALHPIGCMDNMSGKVYDYRVFVTQGEKKYFGCGGFIQ</sequence>
<dbReference type="Gene3D" id="2.40.128.640">
    <property type="match status" value="1"/>
</dbReference>
<protein>
    <recommendedName>
        <fullName evidence="3">NlpE N-terminal domain-containing protein</fullName>
    </recommendedName>
</protein>
<reference evidence="1 2" key="1">
    <citation type="submission" date="2020-02" db="EMBL/GenBank/DDBJ databases">
        <title>Balneolaceae bacterium YR4-1, complete genome.</title>
        <authorList>
            <person name="Li Y."/>
            <person name="Wu S."/>
        </authorList>
    </citation>
    <scope>NUCLEOTIDE SEQUENCE [LARGE SCALE GENOMIC DNA]</scope>
    <source>
        <strain evidence="1 2">YR4-1</strain>
    </source>
</reference>
<comment type="caution">
    <text evidence="1">The sequence shown here is derived from an EMBL/GenBank/DDBJ whole genome shotgun (WGS) entry which is preliminary data.</text>
</comment>
<dbReference type="Pfam" id="PF04170">
    <property type="entry name" value="NlpE"/>
    <property type="match status" value="1"/>
</dbReference>
<evidence type="ECO:0000313" key="2">
    <source>
        <dbReference type="Proteomes" id="UP000473278"/>
    </source>
</evidence>
<dbReference type="InterPro" id="IPR007298">
    <property type="entry name" value="Cu-R_lipoprotein_NlpE"/>
</dbReference>
<keyword evidence="2" id="KW-1185">Reference proteome</keyword>